<organism evidence="2 3">
    <name type="scientific">Camellia sinensis</name>
    <name type="common">Tea plant</name>
    <name type="synonym">Thea sinensis</name>
    <dbReference type="NCBI Taxonomy" id="4442"/>
    <lineage>
        <taxon>Eukaryota</taxon>
        <taxon>Viridiplantae</taxon>
        <taxon>Streptophyta</taxon>
        <taxon>Embryophyta</taxon>
        <taxon>Tracheophyta</taxon>
        <taxon>Spermatophyta</taxon>
        <taxon>Magnoliopsida</taxon>
        <taxon>eudicotyledons</taxon>
        <taxon>Gunneridae</taxon>
        <taxon>Pentapetalae</taxon>
        <taxon>asterids</taxon>
        <taxon>Ericales</taxon>
        <taxon>Theaceae</taxon>
        <taxon>Camellia</taxon>
    </lineage>
</organism>
<protein>
    <submittedName>
        <fullName evidence="2">Uncharacterized protein</fullName>
    </submittedName>
</protein>
<name>A0A7J7HBC1_CAMSI</name>
<dbReference type="Proteomes" id="UP000593564">
    <property type="component" value="Unassembled WGS sequence"/>
</dbReference>
<reference evidence="3" key="1">
    <citation type="journal article" date="2020" name="Nat. Commun.">
        <title>Genome assembly of wild tea tree DASZ reveals pedigree and selection history of tea varieties.</title>
        <authorList>
            <person name="Zhang W."/>
            <person name="Zhang Y."/>
            <person name="Qiu H."/>
            <person name="Guo Y."/>
            <person name="Wan H."/>
            <person name="Zhang X."/>
            <person name="Scossa F."/>
            <person name="Alseekh S."/>
            <person name="Zhang Q."/>
            <person name="Wang P."/>
            <person name="Xu L."/>
            <person name="Schmidt M.H."/>
            <person name="Jia X."/>
            <person name="Li D."/>
            <person name="Zhu A."/>
            <person name="Guo F."/>
            <person name="Chen W."/>
            <person name="Ni D."/>
            <person name="Usadel B."/>
            <person name="Fernie A.R."/>
            <person name="Wen W."/>
        </authorList>
    </citation>
    <scope>NUCLEOTIDE SEQUENCE [LARGE SCALE GENOMIC DNA]</scope>
    <source>
        <strain evidence="3">cv. G240</strain>
    </source>
</reference>
<sequence>MDQLREESSQPGATPLTQEEITVQVLGKRSGYLRGFGVGPKPSSAFNSTTRSQARDEEVKGLKEEVASLKGIIQSYEGRFEQFEHFMRQMQGNGSGYDSFDE</sequence>
<reference evidence="2 3" key="2">
    <citation type="submission" date="2020-07" db="EMBL/GenBank/DDBJ databases">
        <title>Genome assembly of wild tea tree DASZ reveals pedigree and selection history of tea varieties.</title>
        <authorList>
            <person name="Zhang W."/>
        </authorList>
    </citation>
    <scope>NUCLEOTIDE SEQUENCE [LARGE SCALE GENOMIC DNA]</scope>
    <source>
        <strain evidence="3">cv. G240</strain>
        <tissue evidence="2">Leaf</tissue>
    </source>
</reference>
<gene>
    <name evidence="2" type="ORF">HYC85_015131</name>
</gene>
<feature type="region of interest" description="Disordered" evidence="1">
    <location>
        <begin position="1"/>
        <end position="21"/>
    </location>
</feature>
<keyword evidence="3" id="KW-1185">Reference proteome</keyword>
<dbReference type="AlphaFoldDB" id="A0A7J7HBC1"/>
<accession>A0A7J7HBC1</accession>
<evidence type="ECO:0000256" key="1">
    <source>
        <dbReference type="SAM" id="MobiDB-lite"/>
    </source>
</evidence>
<feature type="compositionally biased region" description="Polar residues" evidence="1">
    <location>
        <begin position="9"/>
        <end position="21"/>
    </location>
</feature>
<comment type="caution">
    <text evidence="2">The sequence shown here is derived from an EMBL/GenBank/DDBJ whole genome shotgun (WGS) entry which is preliminary data.</text>
</comment>
<dbReference type="EMBL" id="JACBKZ010000006">
    <property type="protein sequence ID" value="KAF5949174.1"/>
    <property type="molecule type" value="Genomic_DNA"/>
</dbReference>
<evidence type="ECO:0000313" key="3">
    <source>
        <dbReference type="Proteomes" id="UP000593564"/>
    </source>
</evidence>
<evidence type="ECO:0000313" key="2">
    <source>
        <dbReference type="EMBL" id="KAF5949174.1"/>
    </source>
</evidence>
<proteinExistence type="predicted"/>